<gene>
    <name evidence="7" type="ORF">LEP1GSC050_2810</name>
</gene>
<reference evidence="7" key="1">
    <citation type="submission" date="2013-05" db="EMBL/GenBank/DDBJ databases">
        <authorList>
            <person name="Harkins D.M."/>
            <person name="Durkin A.S."/>
            <person name="Brinkac L.M."/>
            <person name="Haft D.H."/>
            <person name="Selengut J.D."/>
            <person name="Sanka R."/>
            <person name="DePew J."/>
            <person name="Purushe J."/>
            <person name="Hartskeerl R.A."/>
            <person name="Ahmed A."/>
            <person name="van der Linden H."/>
            <person name="Goris M.G.A."/>
            <person name="Vinetz J.M."/>
            <person name="Sutton G.G."/>
            <person name="Nierman W.C."/>
            <person name="Fouts D.E."/>
        </authorList>
    </citation>
    <scope>NUCLEOTIDE SEQUENCE [LARGE SCALE GENOMIC DNA]</scope>
    <source>
        <strain evidence="7">5399</strain>
    </source>
</reference>
<keyword evidence="5" id="KW-0742">SOS response</keyword>
<dbReference type="Gene3D" id="3.30.70.270">
    <property type="match status" value="1"/>
</dbReference>
<proteinExistence type="inferred from homology"/>
<dbReference type="GO" id="GO:0042276">
    <property type="term" value="P:error-prone translesion synthesis"/>
    <property type="evidence" value="ECO:0007669"/>
    <property type="project" value="TreeGrafter"/>
</dbReference>
<dbReference type="InterPro" id="IPR001126">
    <property type="entry name" value="UmuC"/>
</dbReference>
<keyword evidence="2" id="KW-0227">DNA damage</keyword>
<evidence type="ECO:0000256" key="1">
    <source>
        <dbReference type="ARBA" id="ARBA00010945"/>
    </source>
</evidence>
<evidence type="ECO:0000256" key="2">
    <source>
        <dbReference type="ARBA" id="ARBA00022763"/>
    </source>
</evidence>
<dbReference type="InterPro" id="IPR043128">
    <property type="entry name" value="Rev_trsase/Diguanyl_cyclase"/>
</dbReference>
<keyword evidence="3" id="KW-0741">SOS mutagenesis</keyword>
<dbReference type="PANTHER" id="PTHR11076">
    <property type="entry name" value="DNA REPAIR POLYMERASE UMUC / TRANSFERASE FAMILY MEMBER"/>
    <property type="match status" value="1"/>
</dbReference>
<dbReference type="PROSITE" id="PS50173">
    <property type="entry name" value="UMUC"/>
    <property type="match status" value="1"/>
</dbReference>
<dbReference type="InterPro" id="IPR050116">
    <property type="entry name" value="DNA_polymerase-Y"/>
</dbReference>
<evidence type="ECO:0000313" key="7">
    <source>
        <dbReference type="EMBL" id="EQA44755.1"/>
    </source>
</evidence>
<dbReference type="STRING" id="1049789.LEP1GSC050_2810"/>
<organism evidence="7 8">
    <name type="scientific">Leptospira broomii serovar Hurstbridge str. 5399</name>
    <dbReference type="NCBI Taxonomy" id="1049789"/>
    <lineage>
        <taxon>Bacteria</taxon>
        <taxon>Pseudomonadati</taxon>
        <taxon>Spirochaetota</taxon>
        <taxon>Spirochaetia</taxon>
        <taxon>Leptospirales</taxon>
        <taxon>Leptospiraceae</taxon>
        <taxon>Leptospira</taxon>
    </lineage>
</organism>
<dbReference type="AlphaFoldDB" id="T0F0S3"/>
<dbReference type="GO" id="GO:0003887">
    <property type="term" value="F:DNA-directed DNA polymerase activity"/>
    <property type="evidence" value="ECO:0007669"/>
    <property type="project" value="TreeGrafter"/>
</dbReference>
<dbReference type="Gene3D" id="3.40.1170.60">
    <property type="match status" value="1"/>
</dbReference>
<dbReference type="EMBL" id="AHMO02000008">
    <property type="protein sequence ID" value="EQA44755.1"/>
    <property type="molecule type" value="Genomic_DNA"/>
</dbReference>
<evidence type="ECO:0000256" key="4">
    <source>
        <dbReference type="ARBA" id="ARBA00023204"/>
    </source>
</evidence>
<accession>T0F0S3</accession>
<name>T0F0S3_9LEPT</name>
<keyword evidence="8" id="KW-1185">Reference proteome</keyword>
<protein>
    <submittedName>
        <fullName evidence="7">ImpB/MucB/SamB family protein</fullName>
    </submittedName>
</protein>
<dbReference type="SUPFAM" id="SSF56672">
    <property type="entry name" value="DNA/RNA polymerases"/>
    <property type="match status" value="1"/>
</dbReference>
<feature type="domain" description="UmuC" evidence="6">
    <location>
        <begin position="44"/>
        <end position="230"/>
    </location>
</feature>
<comment type="similarity">
    <text evidence="1">Belongs to the DNA polymerase type-Y family.</text>
</comment>
<evidence type="ECO:0000313" key="8">
    <source>
        <dbReference type="Proteomes" id="UP000015454"/>
    </source>
</evidence>
<evidence type="ECO:0000259" key="6">
    <source>
        <dbReference type="PROSITE" id="PS50173"/>
    </source>
</evidence>
<dbReference type="PANTHER" id="PTHR11076:SF34">
    <property type="entry name" value="PROTEIN UMUC"/>
    <property type="match status" value="1"/>
</dbReference>
<dbReference type="GO" id="GO:0005829">
    <property type="term" value="C:cytosol"/>
    <property type="evidence" value="ECO:0007669"/>
    <property type="project" value="TreeGrafter"/>
</dbReference>
<keyword evidence="4" id="KW-0234">DNA repair</keyword>
<dbReference type="Pfam" id="PF13438">
    <property type="entry name" value="DUF4113"/>
    <property type="match status" value="1"/>
</dbReference>
<evidence type="ECO:0000256" key="5">
    <source>
        <dbReference type="ARBA" id="ARBA00023236"/>
    </source>
</evidence>
<dbReference type="GO" id="GO:0009432">
    <property type="term" value="P:SOS response"/>
    <property type="evidence" value="ECO:0007669"/>
    <property type="project" value="UniProtKB-KW"/>
</dbReference>
<dbReference type="Pfam" id="PF11799">
    <property type="entry name" value="IMS_C"/>
    <property type="match status" value="1"/>
</dbReference>
<dbReference type="InterPro" id="IPR043502">
    <property type="entry name" value="DNA/RNA_pol_sf"/>
</dbReference>
<dbReference type="GO" id="GO:0006281">
    <property type="term" value="P:DNA repair"/>
    <property type="evidence" value="ECO:0007669"/>
    <property type="project" value="UniProtKB-KW"/>
</dbReference>
<comment type="caution">
    <text evidence="7">The sequence shown here is derived from an EMBL/GenBank/DDBJ whole genome shotgun (WGS) entry which is preliminary data.</text>
</comment>
<dbReference type="GO" id="GO:0003684">
    <property type="term" value="F:damaged DNA binding"/>
    <property type="evidence" value="ECO:0007669"/>
    <property type="project" value="InterPro"/>
</dbReference>
<dbReference type="InterPro" id="IPR017961">
    <property type="entry name" value="DNA_pol_Y-fam_little_finger"/>
</dbReference>
<dbReference type="InterPro" id="IPR025188">
    <property type="entry name" value="DUF4113"/>
</dbReference>
<dbReference type="CDD" id="cd01700">
    <property type="entry name" value="PolY_Pol_V_umuC"/>
    <property type="match status" value="1"/>
</dbReference>
<evidence type="ECO:0000256" key="3">
    <source>
        <dbReference type="ARBA" id="ARBA00023199"/>
    </source>
</evidence>
<dbReference type="Proteomes" id="UP000015454">
    <property type="component" value="Unassembled WGS sequence"/>
</dbReference>
<sequence length="464" mass="52947">MAITYAFLEEMITHESFLLNPIPRFKSGELLLMSSIDSREQRFFALVDVNNFYVSCERAFRPDLQNVPLVVMSNNDGCAVSRSAEAKALGIRMGMPIFQARDLPGTANLITLSSNYALYGDMSRRFQEVLETICPDVEAYSIDECFLELTGLTNSGEALEALGKKIKNRVNQWLGLPVSVGIGVTKSLAKLANSRAKLDTSCDGVFFIDPIADQEEVLSSFDISEIWGFGAAYQRLLRSIGATNPWEFIRLRNDWIKKNMTVIGLRIAYELRGHVCNELEFSIPSKKEIVVSRAFGERISNLRNLTEATTTYLSRAVEKLWKENRYTRTLTIFIRTDPFKREEKQYSESIFVKLPVATRDLFELQKYCIAALQEIYREDHLYKKSGIMLSDLVFGDQLQRDLFYEESDTRVTEAIVGINAAYYSGKIRTAITGFGKKNWRMRRGKISPHVTTRWQDLPIINSRL</sequence>
<dbReference type="Pfam" id="PF00817">
    <property type="entry name" value="IMS"/>
    <property type="match status" value="1"/>
</dbReference>